<dbReference type="GO" id="GO:0003676">
    <property type="term" value="F:nucleic acid binding"/>
    <property type="evidence" value="ECO:0007669"/>
    <property type="project" value="InterPro"/>
</dbReference>
<evidence type="ECO:0000313" key="2">
    <source>
        <dbReference type="EMBL" id="KAK9986095.1"/>
    </source>
</evidence>
<dbReference type="InterPro" id="IPR002156">
    <property type="entry name" value="RNaseH_domain"/>
</dbReference>
<dbReference type="Proteomes" id="UP001459277">
    <property type="component" value="Unassembled WGS sequence"/>
</dbReference>
<keyword evidence="3" id="KW-1185">Reference proteome</keyword>
<gene>
    <name evidence="2" type="ORF">SO802_031046</name>
</gene>
<protein>
    <recommendedName>
        <fullName evidence="1">RNase H type-1 domain-containing protein</fullName>
    </recommendedName>
</protein>
<dbReference type="Pfam" id="PF13456">
    <property type="entry name" value="RVT_3"/>
    <property type="match status" value="1"/>
</dbReference>
<dbReference type="InterPro" id="IPR044730">
    <property type="entry name" value="RNase_H-like_dom_plant"/>
</dbReference>
<feature type="domain" description="RNase H type-1" evidence="1">
    <location>
        <begin position="69"/>
        <end position="148"/>
    </location>
</feature>
<reference evidence="2 3" key="1">
    <citation type="submission" date="2024-01" db="EMBL/GenBank/DDBJ databases">
        <title>A telomere-to-telomere, gap-free genome of sweet tea (Lithocarpus litseifolius).</title>
        <authorList>
            <person name="Zhou J."/>
        </authorList>
    </citation>
    <scope>NUCLEOTIDE SEQUENCE [LARGE SCALE GENOMIC DNA]</scope>
    <source>
        <strain evidence="2">Zhou-2022a</strain>
        <tissue evidence="2">Leaf</tissue>
    </source>
</reference>
<dbReference type="Gene3D" id="3.30.420.10">
    <property type="entry name" value="Ribonuclease H-like superfamily/Ribonuclease H"/>
    <property type="match status" value="1"/>
</dbReference>
<dbReference type="GO" id="GO:0004523">
    <property type="term" value="F:RNA-DNA hybrid ribonuclease activity"/>
    <property type="evidence" value="ECO:0007669"/>
    <property type="project" value="InterPro"/>
</dbReference>
<organism evidence="2 3">
    <name type="scientific">Lithocarpus litseifolius</name>
    <dbReference type="NCBI Taxonomy" id="425828"/>
    <lineage>
        <taxon>Eukaryota</taxon>
        <taxon>Viridiplantae</taxon>
        <taxon>Streptophyta</taxon>
        <taxon>Embryophyta</taxon>
        <taxon>Tracheophyta</taxon>
        <taxon>Spermatophyta</taxon>
        <taxon>Magnoliopsida</taxon>
        <taxon>eudicotyledons</taxon>
        <taxon>Gunneridae</taxon>
        <taxon>Pentapetalae</taxon>
        <taxon>rosids</taxon>
        <taxon>fabids</taxon>
        <taxon>Fagales</taxon>
        <taxon>Fagaceae</taxon>
        <taxon>Lithocarpus</taxon>
    </lineage>
</organism>
<name>A0AAW2BMM9_9ROSI</name>
<dbReference type="EMBL" id="JAZDWU010000011">
    <property type="protein sequence ID" value="KAK9986095.1"/>
    <property type="molecule type" value="Genomic_DNA"/>
</dbReference>
<dbReference type="CDD" id="cd06222">
    <property type="entry name" value="RNase_H_like"/>
    <property type="match status" value="1"/>
</dbReference>
<evidence type="ECO:0000259" key="1">
    <source>
        <dbReference type="Pfam" id="PF13456"/>
    </source>
</evidence>
<dbReference type="AlphaFoldDB" id="A0AAW2BMM9"/>
<evidence type="ECO:0000313" key="3">
    <source>
        <dbReference type="Proteomes" id="UP001459277"/>
    </source>
</evidence>
<comment type="caution">
    <text evidence="2">The sequence shown here is derived from an EMBL/GenBank/DDBJ whole genome shotgun (WGS) entry which is preliminary data.</text>
</comment>
<dbReference type="InterPro" id="IPR036397">
    <property type="entry name" value="RNaseH_sf"/>
</dbReference>
<sequence>MGCPTTEEDSDFESVASDPEIQAIYTSQPTLVSLASPIPISQVHILLDSYSRPTPVIALFDTGAVADMEAIAATRTLEFAREIGITDAILEGDSCLVHHALTMGEQSLSPFGLLVEDVKVSSTSSRTLLYSHTKRESNNVAYGLARHAIHLSDYVV</sequence>
<accession>A0AAW2BMM9</accession>
<proteinExistence type="predicted"/>